<reference evidence="1" key="1">
    <citation type="journal article" date="2015" name="Front. Microbiol.">
        <title>Combining genomic sequencing methods to explore viral diversity and reveal potential virus-host interactions.</title>
        <authorList>
            <person name="Chow C.E."/>
            <person name="Winget D.M."/>
            <person name="White R.A.III."/>
            <person name="Hallam S.J."/>
            <person name="Suttle C.A."/>
        </authorList>
    </citation>
    <scope>NUCLEOTIDE SEQUENCE</scope>
    <source>
        <strain evidence="1">Anoxic2_1</strain>
    </source>
</reference>
<dbReference type="EMBL" id="KR029585">
    <property type="protein sequence ID" value="AKH46661.1"/>
    <property type="molecule type" value="Genomic_DNA"/>
</dbReference>
<dbReference type="GO" id="GO:0004386">
    <property type="term" value="F:helicase activity"/>
    <property type="evidence" value="ECO:0007669"/>
    <property type="project" value="UniProtKB-KW"/>
</dbReference>
<keyword evidence="1" id="KW-0547">Nucleotide-binding</keyword>
<reference evidence="1" key="2">
    <citation type="submission" date="2015-03" db="EMBL/GenBank/DDBJ databases">
        <authorList>
            <person name="Chow C.-E.T."/>
            <person name="Winget D.M."/>
            <person name="White R.A.III."/>
            <person name="Hallam S.J."/>
            <person name="Suttle C.A."/>
        </authorList>
    </citation>
    <scope>NUCLEOTIDE SEQUENCE</scope>
    <source>
        <strain evidence="1">Anoxic2_1</strain>
    </source>
</reference>
<organism evidence="1">
    <name type="scientific">uncultured marine virus</name>
    <dbReference type="NCBI Taxonomy" id="186617"/>
    <lineage>
        <taxon>Viruses</taxon>
        <taxon>environmental samples</taxon>
    </lineage>
</organism>
<keyword evidence="1" id="KW-0378">Hydrolase</keyword>
<protein>
    <submittedName>
        <fullName evidence="1">Helicase protein</fullName>
    </submittedName>
</protein>
<sequence length="86" mass="9997">MYRRTLRSEFRNSSKSGTCRPCGLQPPACERLAPCRMTQTLQTFPLCYSDLRRASPGPQRHRTRGFYALGYMRIGCPSMWRAPRPR</sequence>
<name>A0A0F7L6L8_9VIRU</name>
<evidence type="ECO:0000313" key="1">
    <source>
        <dbReference type="EMBL" id="AKH46661.1"/>
    </source>
</evidence>
<proteinExistence type="predicted"/>
<keyword evidence="1" id="KW-0067">ATP-binding</keyword>
<accession>A0A0F7L6L8</accession>
<keyword evidence="1" id="KW-0347">Helicase</keyword>